<feature type="compositionally biased region" description="Polar residues" evidence="5">
    <location>
        <begin position="193"/>
        <end position="209"/>
    </location>
</feature>
<organism evidence="8 9">
    <name type="scientific">Anabaena catenula FACHB-362</name>
    <dbReference type="NCBI Taxonomy" id="2692877"/>
    <lineage>
        <taxon>Bacteria</taxon>
        <taxon>Bacillati</taxon>
        <taxon>Cyanobacteriota</taxon>
        <taxon>Cyanophyceae</taxon>
        <taxon>Nostocales</taxon>
        <taxon>Nostocaceae</taxon>
        <taxon>Anabaena</taxon>
    </lineage>
</organism>
<dbReference type="InterPro" id="IPR002513">
    <property type="entry name" value="Tn3_Tnp_DDE_dom"/>
</dbReference>
<evidence type="ECO:0000259" key="6">
    <source>
        <dbReference type="Pfam" id="PF01526"/>
    </source>
</evidence>
<accession>A0ABR8JBF9</accession>
<dbReference type="RefSeq" id="WP_190908944.1">
    <property type="nucleotide sequence ID" value="NZ_JACJTQ010000062.1"/>
</dbReference>
<evidence type="ECO:0000256" key="5">
    <source>
        <dbReference type="SAM" id="MobiDB-lite"/>
    </source>
</evidence>
<proteinExistence type="inferred from homology"/>
<evidence type="ECO:0000313" key="9">
    <source>
        <dbReference type="Proteomes" id="UP000660381"/>
    </source>
</evidence>
<reference evidence="8 9" key="1">
    <citation type="journal article" date="2020" name="ISME J.">
        <title>Comparative genomics reveals insights into cyanobacterial evolution and habitat adaptation.</title>
        <authorList>
            <person name="Chen M.Y."/>
            <person name="Teng W.K."/>
            <person name="Zhao L."/>
            <person name="Hu C.X."/>
            <person name="Zhou Y.K."/>
            <person name="Han B.P."/>
            <person name="Song L.R."/>
            <person name="Shu W.S."/>
        </authorList>
    </citation>
    <scope>NUCLEOTIDE SEQUENCE [LARGE SCALE GENOMIC DNA]</scope>
    <source>
        <strain evidence="8 9">FACHB-362</strain>
    </source>
</reference>
<dbReference type="Pfam" id="PF01526">
    <property type="entry name" value="DDE_Tnp_Tn3"/>
    <property type="match status" value="1"/>
</dbReference>
<protein>
    <submittedName>
        <fullName evidence="8">Tn3 family transposase</fullName>
    </submittedName>
</protein>
<keyword evidence="4" id="KW-0233">DNA recombination</keyword>
<feature type="compositionally biased region" description="Polar residues" evidence="5">
    <location>
        <begin position="219"/>
        <end position="235"/>
    </location>
</feature>
<evidence type="ECO:0000259" key="7">
    <source>
        <dbReference type="Pfam" id="PF13700"/>
    </source>
</evidence>
<feature type="compositionally biased region" description="Low complexity" evidence="5">
    <location>
        <begin position="249"/>
        <end position="265"/>
    </location>
</feature>
<keyword evidence="2" id="KW-0815">Transposition</keyword>
<comment type="similarity">
    <text evidence="1">Belongs to the transposase 7 family.</text>
</comment>
<evidence type="ECO:0000313" key="8">
    <source>
        <dbReference type="EMBL" id="MBD2694818.1"/>
    </source>
</evidence>
<dbReference type="Proteomes" id="UP000660381">
    <property type="component" value="Unassembled WGS sequence"/>
</dbReference>
<feature type="domain" description="Tn3 transposase DDE" evidence="6">
    <location>
        <begin position="646"/>
        <end position="1035"/>
    </location>
</feature>
<dbReference type="InterPro" id="IPR047653">
    <property type="entry name" value="Tn3-like_transpos"/>
</dbReference>
<gene>
    <name evidence="8" type="ORF">H6G68_24295</name>
</gene>
<dbReference type="InterPro" id="IPR025296">
    <property type="entry name" value="DUF4158"/>
</dbReference>
<sequence length="1049" mass="121162">MKKNWLPSELVEHWTLVPNELELLTQKNDQNRLGFALLLKFFLFNARFPEKPQEIPASVVNYVAKLLDIKSERYQDYDWQGRSIKYHRAQIREYLGFRQAQVSDARELANWLTEQALIYELKFEQLKLAALTHLRELKIEPPTFLRLERIIRSALRTFEENFFRQICEQLSSKSKEQIDNLLKLSDSSPQLDAESSAQLDVESSPQFKTDLSLPLDTKPSLQIETDSSAQTTELSSELKVESSPHLNNTSTEQSSTSTSKTETSTWADLKTDPGRIGVESFQKEIAKLELFRQLDLPADLFKKIPTKVLQIYKARVAVEHPRDLRRHPDAIRYTLFAAFCWLRSQEVTDNLVELLIQIVHRIGANAEKRIDKELLNDFKRVHGKNNLLYQMAEASLNQPDGTIKDVIFPVVSEVTLKNLVKEYKSTGNAYREKVYTVMRASYGGYYRRILPLILHELEFRSNNEVHRPVIQALELLKKYADSKQRYYETGEEIPIDGVLRSGWQEIILENNADGEIIVNRINYELSVLQALREKLRCKEIWVVGANRYRNPEEDLPADFEAQREEYFQALKQPSDVEVFIANLQQQMHEALTLLDLGIPQNQLVKIKTKGNSRISVSPLEPQAEPSNLGRLKAEILRRWRMTSLLDILKETDLRVDFSEFFISVSTRENLDPETLQKRLLLCLYGLGTNTGLKRLSDEIGDDNYHDLLYVKRRFIQKDQLRNAIACIANAIFRARSPQIWGEGTTACASDSKKFGSWDQNLMTEWHIRYGGRGVMIYWHVEKNSVCIYSQLKTCSSSEVAAMIEGLLRHCTEMKVEKNYVDSHGQSEVAFAFCHLLNFQLMPRLKRINVQKLYRPTTGNNDAYSNLQSVLTRAINWDLIRQQYDQMVKYATALRLGMAETDAILKRFTRGNLLHPTYQALAELGKAVKTIFLCQYLHSVDLRQEVNAGLNVVENWNSANSFIFYGKGGEIATNRLEDQELAVLSLHLLQISLVYVNTLMIQQVLSQPQWMKLMKPEDLRALSPLIWAHVNPYGTFRLDMKERLPIETVI</sequence>
<keyword evidence="9" id="KW-1185">Reference proteome</keyword>
<evidence type="ECO:0000256" key="2">
    <source>
        <dbReference type="ARBA" id="ARBA00022578"/>
    </source>
</evidence>
<dbReference type="NCBIfam" id="NF033527">
    <property type="entry name" value="transpos_Tn3"/>
    <property type="match status" value="1"/>
</dbReference>
<comment type="caution">
    <text evidence="8">The sequence shown here is derived from an EMBL/GenBank/DDBJ whole genome shotgun (WGS) entry which is preliminary data.</text>
</comment>
<feature type="region of interest" description="Disordered" evidence="5">
    <location>
        <begin position="193"/>
        <end position="269"/>
    </location>
</feature>
<evidence type="ECO:0000256" key="3">
    <source>
        <dbReference type="ARBA" id="ARBA00023125"/>
    </source>
</evidence>
<evidence type="ECO:0000256" key="4">
    <source>
        <dbReference type="ARBA" id="ARBA00023172"/>
    </source>
</evidence>
<keyword evidence="3" id="KW-0238">DNA-binding</keyword>
<dbReference type="Pfam" id="PF13700">
    <property type="entry name" value="DUF4158"/>
    <property type="match status" value="1"/>
</dbReference>
<feature type="domain" description="DUF4158" evidence="7">
    <location>
        <begin position="8"/>
        <end position="154"/>
    </location>
</feature>
<dbReference type="EMBL" id="JACJTQ010000062">
    <property type="protein sequence ID" value="MBD2694818.1"/>
    <property type="molecule type" value="Genomic_DNA"/>
</dbReference>
<evidence type="ECO:0000256" key="1">
    <source>
        <dbReference type="ARBA" id="ARBA00009402"/>
    </source>
</evidence>
<name>A0ABR8JBF9_9NOST</name>